<evidence type="ECO:0000313" key="3">
    <source>
        <dbReference type="Proteomes" id="UP001472866"/>
    </source>
</evidence>
<proteinExistence type="predicted"/>
<keyword evidence="1" id="KW-1133">Transmembrane helix</keyword>
<keyword evidence="3" id="KW-1185">Reference proteome</keyword>
<sequence>MGTHPYSHRKRLRPFQEGRYRKRGATTLVMYLLTLLFVWWYARSVLFGFSPSASAGSGAGQAPSSAQQPAQTSPMDVVGIAVKPTCVTEFSIEKLNELLKPRLIHVFTPTESKCELFRGMASNVRCYTDGEVVPGVSKKTVEDALVSTFGAAYTDYVKKSGKKMTGWYLQQFVKLGVSRYLGERLTENFLIWDLDMIMMKPMEAFTSDPTPRALVNVGGKIHIHKGYELCYERLTNRTLEIAPDGTSYVTHSLSASKRHMEGLLREFEGEAGRDSWPWNIIRSIDPDYLGYGFSEYASYVSYMIQNHPDEVKVKRRRTWTRYPPGASLGVAALKLISPNHLCCPTDSFLKLVKPLGYEFMGFEIGHSSLCGYHDKAHEESYGLMKGA</sequence>
<dbReference type="InterPro" id="IPR045499">
    <property type="entry name" value="DUF6492"/>
</dbReference>
<protein>
    <submittedName>
        <fullName evidence="2">Uncharacterized protein</fullName>
    </submittedName>
</protein>
<keyword evidence="1" id="KW-0812">Transmembrane</keyword>
<name>A0AAX4P1M9_9CHLO</name>
<evidence type="ECO:0000256" key="1">
    <source>
        <dbReference type="SAM" id="Phobius"/>
    </source>
</evidence>
<evidence type="ECO:0000313" key="2">
    <source>
        <dbReference type="EMBL" id="WZN59747.1"/>
    </source>
</evidence>
<feature type="transmembrane region" description="Helical" evidence="1">
    <location>
        <begin position="20"/>
        <end position="42"/>
    </location>
</feature>
<organism evidence="2 3">
    <name type="scientific">Chloropicon roscoffensis</name>
    <dbReference type="NCBI Taxonomy" id="1461544"/>
    <lineage>
        <taxon>Eukaryota</taxon>
        <taxon>Viridiplantae</taxon>
        <taxon>Chlorophyta</taxon>
        <taxon>Chloropicophyceae</taxon>
        <taxon>Chloropicales</taxon>
        <taxon>Chloropicaceae</taxon>
        <taxon>Chloropicon</taxon>
    </lineage>
</organism>
<dbReference type="AlphaFoldDB" id="A0AAX4P1M9"/>
<gene>
    <name evidence="2" type="ORF">HKI87_02g12730</name>
</gene>
<keyword evidence="1" id="KW-0472">Membrane</keyword>
<dbReference type="Proteomes" id="UP001472866">
    <property type="component" value="Chromosome 02"/>
</dbReference>
<dbReference type="EMBL" id="CP151502">
    <property type="protein sequence ID" value="WZN59747.1"/>
    <property type="molecule type" value="Genomic_DNA"/>
</dbReference>
<dbReference type="Pfam" id="PF20102">
    <property type="entry name" value="DUF6492"/>
    <property type="match status" value="1"/>
</dbReference>
<reference evidence="2 3" key="1">
    <citation type="submission" date="2024-03" db="EMBL/GenBank/DDBJ databases">
        <title>Complete genome sequence of the green alga Chloropicon roscoffensis RCC1871.</title>
        <authorList>
            <person name="Lemieux C."/>
            <person name="Pombert J.-F."/>
            <person name="Otis C."/>
            <person name="Turmel M."/>
        </authorList>
    </citation>
    <scope>NUCLEOTIDE SEQUENCE [LARGE SCALE GENOMIC DNA]</scope>
    <source>
        <strain evidence="2 3">RCC1871</strain>
    </source>
</reference>
<accession>A0AAX4P1M9</accession>